<evidence type="ECO:0000313" key="2">
    <source>
        <dbReference type="EMBL" id="SMH39621.1"/>
    </source>
</evidence>
<gene>
    <name evidence="2" type="ORF">SAMN06295885_1669</name>
</gene>
<accession>A0A1X7NQR1</accession>
<dbReference type="Gene3D" id="3.40.50.2000">
    <property type="entry name" value="Glycogen Phosphorylase B"/>
    <property type="match status" value="1"/>
</dbReference>
<dbReference type="Gene3D" id="3.40.50.11090">
    <property type="match status" value="1"/>
</dbReference>
<dbReference type="AlphaFoldDB" id="A0A1X7NQR1"/>
<evidence type="ECO:0000313" key="3">
    <source>
        <dbReference type="Proteomes" id="UP000193711"/>
    </source>
</evidence>
<dbReference type="STRING" id="1891671.SAMN06295885_1669"/>
<dbReference type="Pfam" id="PF22772">
    <property type="entry name" value="WsaF_C"/>
    <property type="match status" value="1"/>
</dbReference>
<organism evidence="2 3">
    <name type="scientific">Rathayibacter oskolensis</name>
    <dbReference type="NCBI Taxonomy" id="1891671"/>
    <lineage>
        <taxon>Bacteria</taxon>
        <taxon>Bacillati</taxon>
        <taxon>Actinomycetota</taxon>
        <taxon>Actinomycetes</taxon>
        <taxon>Micrococcales</taxon>
        <taxon>Microbacteriaceae</taxon>
        <taxon>Rathayibacter</taxon>
    </lineage>
</organism>
<evidence type="ECO:0000259" key="1">
    <source>
        <dbReference type="Pfam" id="PF22772"/>
    </source>
</evidence>
<dbReference type="Proteomes" id="UP000193711">
    <property type="component" value="Unassembled WGS sequence"/>
</dbReference>
<feature type="domain" description="WsaF C-terminal" evidence="1">
    <location>
        <begin position="237"/>
        <end position="357"/>
    </location>
</feature>
<sequence length="410" mass="44121">MRPDRLPRELVRRLRTTGGRDLLQRAVRVLGDRVGVGELDTPLLAADIADSALLDLAPAAAPVDGPATIGFVCTPPDRGSGGHTTLFRMVQGLVERGHRCVLFLYDRHGAEFERRAAIIRDSWPWLDVEIRSADGGIVGVDAAVATSWETAHVLATRGAAPMARLYFVQDYEPFFHPRGTLAALAEDSYRFGFRTIALGEMVQSHLDELGVESDLAPFGCDTRTYTLENPDGERSGIVFYAKPSADRRGYLLGRRALSLFHAARPSVPIHVYGTAPEAWDVPVIEHGTLAPTDLAALYNRCSAGIALSFTNISLVAEELLACGTVAVVNDSVDARADLPHPGAAWAAPTPAGIADALGRAVDAARPGREIAAGVRHGWAPAQEVVERVVLDELRRPAGRPLAPTFARLEN</sequence>
<protein>
    <recommendedName>
        <fullName evidence="1">WsaF C-terminal domain-containing protein</fullName>
    </recommendedName>
</protein>
<name>A0A1X7NQR1_9MICO</name>
<keyword evidence="3" id="KW-1185">Reference proteome</keyword>
<reference evidence="3" key="1">
    <citation type="submission" date="2017-04" db="EMBL/GenBank/DDBJ databases">
        <authorList>
            <person name="Varghese N."/>
            <person name="Submissions S."/>
        </authorList>
    </citation>
    <scope>NUCLEOTIDE SEQUENCE [LARGE SCALE GENOMIC DNA]</scope>
    <source>
        <strain evidence="3">VKM Ac-2121</strain>
    </source>
</reference>
<dbReference type="OrthoDB" id="7615426at2"/>
<proteinExistence type="predicted"/>
<dbReference type="SUPFAM" id="SSF53756">
    <property type="entry name" value="UDP-Glycosyltransferase/glycogen phosphorylase"/>
    <property type="match status" value="1"/>
</dbReference>
<dbReference type="InterPro" id="IPR055050">
    <property type="entry name" value="WsaF_C"/>
</dbReference>
<dbReference type="RefSeq" id="WP_085476017.1">
    <property type="nucleotide sequence ID" value="NZ_FXBM01000001.1"/>
</dbReference>
<dbReference type="EMBL" id="FXBM01000001">
    <property type="protein sequence ID" value="SMH39621.1"/>
    <property type="molecule type" value="Genomic_DNA"/>
</dbReference>